<dbReference type="InterPro" id="IPR020084">
    <property type="entry name" value="NUDIX_hydrolase_CS"/>
</dbReference>
<dbReference type="PANTHER" id="PTHR43046:SF16">
    <property type="entry name" value="ADP-RIBOSE PYROPHOSPHATASE YJHB-RELATED"/>
    <property type="match status" value="1"/>
</dbReference>
<dbReference type="STRING" id="648782.SAMN04488554_3148"/>
<gene>
    <name evidence="4" type="ORF">SAMN04488554_3148</name>
</gene>
<dbReference type="InterPro" id="IPR000086">
    <property type="entry name" value="NUDIX_hydrolase_dom"/>
</dbReference>
<accession>A0A1H5M4F8</accession>
<reference evidence="5" key="1">
    <citation type="submission" date="2016-10" db="EMBL/GenBank/DDBJ databases">
        <authorList>
            <person name="Varghese N."/>
            <person name="Submissions S."/>
        </authorList>
    </citation>
    <scope>NUCLEOTIDE SEQUENCE [LARGE SCALE GENOMIC DNA]</scope>
    <source>
        <strain evidence="5">DSM 21368</strain>
    </source>
</reference>
<dbReference type="Pfam" id="PF00293">
    <property type="entry name" value="NUDIX"/>
    <property type="match status" value="1"/>
</dbReference>
<protein>
    <submittedName>
        <fullName evidence="4">ADP-ribose pyrophosphatase YjhB, NUDIX family</fullName>
    </submittedName>
</protein>
<dbReference type="SUPFAM" id="SSF55811">
    <property type="entry name" value="Nudix"/>
    <property type="match status" value="1"/>
</dbReference>
<proteinExistence type="predicted"/>
<evidence type="ECO:0000313" key="5">
    <source>
        <dbReference type="Proteomes" id="UP000199220"/>
    </source>
</evidence>
<dbReference type="GO" id="GO:0016787">
    <property type="term" value="F:hydrolase activity"/>
    <property type="evidence" value="ECO:0007669"/>
    <property type="project" value="UniProtKB-KW"/>
</dbReference>
<evidence type="ECO:0000256" key="1">
    <source>
        <dbReference type="ARBA" id="ARBA00001946"/>
    </source>
</evidence>
<organism evidence="4 5">
    <name type="scientific">Ruania alba</name>
    <dbReference type="NCBI Taxonomy" id="648782"/>
    <lineage>
        <taxon>Bacteria</taxon>
        <taxon>Bacillati</taxon>
        <taxon>Actinomycetota</taxon>
        <taxon>Actinomycetes</taxon>
        <taxon>Micrococcales</taxon>
        <taxon>Ruaniaceae</taxon>
        <taxon>Ruania</taxon>
    </lineage>
</organism>
<sequence>MGLTVSTSRYGARVTSRFQVVPAAYLILLRGTDADREVLLQLRRGTGYRDEHWACAAAGHVEAGESVVAAVLREAGEELGITVDAAALEPLTTMHRTHANQQPIDERVDFFFVCRHWSGRPRTMEPAKSAGLEWCRLDDLPVPVVPHELQVLRAVRDGTVTPIVTHGFDSVPS</sequence>
<feature type="domain" description="Nudix hydrolase" evidence="3">
    <location>
        <begin position="19"/>
        <end position="157"/>
    </location>
</feature>
<dbReference type="Proteomes" id="UP000199220">
    <property type="component" value="Unassembled WGS sequence"/>
</dbReference>
<keyword evidence="2" id="KW-0378">Hydrolase</keyword>
<dbReference type="Gene3D" id="3.90.79.10">
    <property type="entry name" value="Nucleoside Triphosphate Pyrophosphohydrolase"/>
    <property type="match status" value="1"/>
</dbReference>
<name>A0A1H5M4F8_9MICO</name>
<dbReference type="EMBL" id="FNTX01000002">
    <property type="protein sequence ID" value="SEE84226.1"/>
    <property type="molecule type" value="Genomic_DNA"/>
</dbReference>
<comment type="cofactor">
    <cofactor evidence="1">
        <name>Mg(2+)</name>
        <dbReference type="ChEBI" id="CHEBI:18420"/>
    </cofactor>
</comment>
<evidence type="ECO:0000259" key="3">
    <source>
        <dbReference type="PROSITE" id="PS51462"/>
    </source>
</evidence>
<dbReference type="InterPro" id="IPR015797">
    <property type="entry name" value="NUDIX_hydrolase-like_dom_sf"/>
</dbReference>
<dbReference type="PROSITE" id="PS51462">
    <property type="entry name" value="NUDIX"/>
    <property type="match status" value="1"/>
</dbReference>
<evidence type="ECO:0000256" key="2">
    <source>
        <dbReference type="ARBA" id="ARBA00022801"/>
    </source>
</evidence>
<evidence type="ECO:0000313" key="4">
    <source>
        <dbReference type="EMBL" id="SEE84226.1"/>
    </source>
</evidence>
<dbReference type="AlphaFoldDB" id="A0A1H5M4F8"/>
<dbReference type="PROSITE" id="PS00893">
    <property type="entry name" value="NUDIX_BOX"/>
    <property type="match status" value="1"/>
</dbReference>
<keyword evidence="5" id="KW-1185">Reference proteome</keyword>
<dbReference type="CDD" id="cd04683">
    <property type="entry name" value="NUDIX_Hydrolase"/>
    <property type="match status" value="1"/>
</dbReference>
<dbReference type="PANTHER" id="PTHR43046">
    <property type="entry name" value="GDP-MANNOSE MANNOSYL HYDROLASE"/>
    <property type="match status" value="1"/>
</dbReference>